<dbReference type="RefSeq" id="WP_318100154.1">
    <property type="nucleotide sequence ID" value="NZ_CP137573.1"/>
</dbReference>
<protein>
    <submittedName>
        <fullName evidence="2">Haloalkane dehalogenase</fullName>
        <ecNumber evidence="2">3.8.1.5</ecNumber>
    </submittedName>
</protein>
<sequence length="285" mass="31980">MIDFVPDPSLYPFESRWFDSSAGRVHYIDEGTGPPIVFCHGSPTWSFLYRHIVKSLRHQYRCIAVDYLGFGLSARPAGFDYTISEHTAVVGELIDHLQLDGFVLMGQDWGGPIGLGAATTRADRVKGLVLGNTAFWPIEPLANRAFSVIMSSRPMQRRILEQNLLVEQFLLGRTGPTLTAAEADHYRRVQPTKQARRGLTVMPREIRAARPLLEKLARDVPACLGDKPTLAVWGMRDMVFRPTACIPRIRSSFTDLAIVELRQAKHFIQEDAPDQIAAAIAERFH</sequence>
<evidence type="ECO:0000313" key="2">
    <source>
        <dbReference type="EMBL" id="WOX20014.1"/>
    </source>
</evidence>
<name>A0ABZ0LKJ5_9ACTN</name>
<dbReference type="PANTHER" id="PTHR43798:SF24">
    <property type="entry name" value="CIS-3-ALKYL-4-ALKYLOXETAN-2-ONE DECARBOXYLASE"/>
    <property type="match status" value="1"/>
</dbReference>
<dbReference type="EC" id="3.8.1.5" evidence="2"/>
<dbReference type="InterPro" id="IPR000073">
    <property type="entry name" value="AB_hydrolase_1"/>
</dbReference>
<keyword evidence="2" id="KW-0378">Hydrolase</keyword>
<dbReference type="SUPFAM" id="SSF53474">
    <property type="entry name" value="alpha/beta-Hydrolases"/>
    <property type="match status" value="1"/>
</dbReference>
<dbReference type="InterPro" id="IPR000639">
    <property type="entry name" value="Epox_hydrolase-like"/>
</dbReference>
<dbReference type="PRINTS" id="PR00412">
    <property type="entry name" value="EPOXHYDRLASE"/>
</dbReference>
<organism evidence="2 3">
    <name type="scientific">Streptomyces solicathayae</name>
    <dbReference type="NCBI Taxonomy" id="3081768"/>
    <lineage>
        <taxon>Bacteria</taxon>
        <taxon>Bacillati</taxon>
        <taxon>Actinomycetota</taxon>
        <taxon>Actinomycetes</taxon>
        <taxon>Kitasatosporales</taxon>
        <taxon>Streptomycetaceae</taxon>
        <taxon>Streptomyces</taxon>
    </lineage>
</organism>
<dbReference type="GO" id="GO:0018786">
    <property type="term" value="F:haloalkane dehalogenase activity"/>
    <property type="evidence" value="ECO:0007669"/>
    <property type="project" value="UniProtKB-EC"/>
</dbReference>
<reference evidence="2 3" key="1">
    <citation type="submission" date="2023-10" db="EMBL/GenBank/DDBJ databases">
        <title>The genome sequence of Streptomyces sp. HUAS YS2.</title>
        <authorList>
            <person name="Mo P."/>
        </authorList>
    </citation>
    <scope>NUCLEOTIDE SEQUENCE [LARGE SCALE GENOMIC DNA]</scope>
    <source>
        <strain evidence="2 3">HUAS YS2</strain>
    </source>
</reference>
<keyword evidence="3" id="KW-1185">Reference proteome</keyword>
<evidence type="ECO:0000259" key="1">
    <source>
        <dbReference type="Pfam" id="PF00561"/>
    </source>
</evidence>
<accession>A0ABZ0LKJ5</accession>
<dbReference type="PANTHER" id="PTHR43798">
    <property type="entry name" value="MONOACYLGLYCEROL LIPASE"/>
    <property type="match status" value="1"/>
</dbReference>
<evidence type="ECO:0000313" key="3">
    <source>
        <dbReference type="Proteomes" id="UP001301731"/>
    </source>
</evidence>
<gene>
    <name evidence="2" type="ORF">R2D22_00815</name>
</gene>
<dbReference type="InterPro" id="IPR050266">
    <property type="entry name" value="AB_hydrolase_sf"/>
</dbReference>
<dbReference type="Proteomes" id="UP001301731">
    <property type="component" value="Chromosome"/>
</dbReference>
<dbReference type="PRINTS" id="PR00111">
    <property type="entry name" value="ABHYDROLASE"/>
</dbReference>
<feature type="domain" description="AB hydrolase-1" evidence="1">
    <location>
        <begin position="34"/>
        <end position="273"/>
    </location>
</feature>
<dbReference type="InterPro" id="IPR029058">
    <property type="entry name" value="AB_hydrolase_fold"/>
</dbReference>
<dbReference type="EMBL" id="CP137573">
    <property type="protein sequence ID" value="WOX20014.1"/>
    <property type="molecule type" value="Genomic_DNA"/>
</dbReference>
<dbReference type="NCBIfam" id="NF002873">
    <property type="entry name" value="PRK03204.1"/>
    <property type="match status" value="1"/>
</dbReference>
<dbReference type="Gene3D" id="3.40.50.1820">
    <property type="entry name" value="alpha/beta hydrolase"/>
    <property type="match status" value="1"/>
</dbReference>
<dbReference type="Pfam" id="PF00561">
    <property type="entry name" value="Abhydrolase_1"/>
    <property type="match status" value="1"/>
</dbReference>
<proteinExistence type="predicted"/>